<dbReference type="SUPFAM" id="SSF143456">
    <property type="entry name" value="VC0467-like"/>
    <property type="match status" value="1"/>
</dbReference>
<sequence length="203" mass="22871">MKRLNDHGIFDIKVVHRDIFPGNILVAEPFLREGYFNHSVIALVDYSRDDGAMGVVMNNAISAVKLQDILPTVKCDDPVPVFCGGPVASDRIYFLHTLGHLFPDDIQISDGLYVGRDFATATDYVNSGYPLEGRLRFFIGYSGWEPKQLEKECLENVWAVSPAVLSAEEALTGSDDAYWHKTVRRLGDEYRQWLLHPKNPSLN</sequence>
<evidence type="ECO:0000313" key="2">
    <source>
        <dbReference type="EMBL" id="HJE39448.1"/>
    </source>
</evidence>
<reference evidence="2" key="1">
    <citation type="journal article" date="2021" name="PeerJ">
        <title>Extensive microbial diversity within the chicken gut microbiome revealed by metagenomics and culture.</title>
        <authorList>
            <person name="Gilroy R."/>
            <person name="Ravi A."/>
            <person name="Getino M."/>
            <person name="Pursley I."/>
            <person name="Horton D.L."/>
            <person name="Alikhan N.F."/>
            <person name="Baker D."/>
            <person name="Gharbi K."/>
            <person name="Hall N."/>
            <person name="Watson M."/>
            <person name="Adriaenssens E.M."/>
            <person name="Foster-Nyarko E."/>
            <person name="Jarju S."/>
            <person name="Secka A."/>
            <person name="Antonio M."/>
            <person name="Oren A."/>
            <person name="Chaudhuri R.R."/>
            <person name="La Ragione R."/>
            <person name="Hildebrand F."/>
            <person name="Pallen M.J."/>
        </authorList>
    </citation>
    <scope>NUCLEOTIDE SEQUENCE</scope>
    <source>
        <strain evidence="2">4100</strain>
    </source>
</reference>
<dbReference type="InterPro" id="IPR003774">
    <property type="entry name" value="AlgH-like"/>
</dbReference>
<dbReference type="Proteomes" id="UP000711407">
    <property type="component" value="Unassembled WGS sequence"/>
</dbReference>
<evidence type="ECO:0000313" key="3">
    <source>
        <dbReference type="Proteomes" id="UP000711407"/>
    </source>
</evidence>
<dbReference type="Pfam" id="PF02622">
    <property type="entry name" value="DUF179"/>
    <property type="match status" value="1"/>
</dbReference>
<dbReference type="PANTHER" id="PTHR30327:SF1">
    <property type="entry name" value="UPF0301 PROTEIN YQGE"/>
    <property type="match status" value="1"/>
</dbReference>
<protein>
    <submittedName>
        <fullName evidence="2">YqgE/AlgH family protein</fullName>
    </submittedName>
</protein>
<organism evidence="2 3">
    <name type="scientific">Candidatus Amulumruptor caecigallinarius</name>
    <dbReference type="NCBI Taxonomy" id="2109911"/>
    <lineage>
        <taxon>Bacteria</taxon>
        <taxon>Pseudomonadati</taxon>
        <taxon>Bacteroidota</taxon>
        <taxon>Bacteroidia</taxon>
        <taxon>Bacteroidales</taxon>
        <taxon>Muribaculaceae</taxon>
        <taxon>Candidatus Amulumruptor</taxon>
    </lineage>
</organism>
<proteinExistence type="inferred from homology"/>
<name>A0A4Q0U7H3_9BACT</name>
<evidence type="ECO:0000256" key="1">
    <source>
        <dbReference type="ARBA" id="ARBA00009600"/>
    </source>
</evidence>
<gene>
    <name evidence="2" type="ORF">K8V47_06810</name>
</gene>
<comment type="similarity">
    <text evidence="1">Belongs to the UPF0301 (AlgH) family.</text>
</comment>
<reference evidence="2" key="2">
    <citation type="submission" date="2021-09" db="EMBL/GenBank/DDBJ databases">
        <authorList>
            <person name="Gilroy R."/>
        </authorList>
    </citation>
    <scope>NUCLEOTIDE SEQUENCE</scope>
    <source>
        <strain evidence="2">4100</strain>
    </source>
</reference>
<dbReference type="PANTHER" id="PTHR30327">
    <property type="entry name" value="UNCHARACTERIZED PROTEIN YQGE"/>
    <property type="match status" value="1"/>
</dbReference>
<accession>A0A4Q0U7H3</accession>
<dbReference type="EMBL" id="DYXT01000034">
    <property type="protein sequence ID" value="HJE39448.1"/>
    <property type="molecule type" value="Genomic_DNA"/>
</dbReference>
<dbReference type="Gene3D" id="3.40.1740.10">
    <property type="entry name" value="VC0467-like"/>
    <property type="match status" value="1"/>
</dbReference>
<dbReference type="AlphaFoldDB" id="A0A4Q0U7H3"/>
<dbReference type="GO" id="GO:0005829">
    <property type="term" value="C:cytosol"/>
    <property type="evidence" value="ECO:0007669"/>
    <property type="project" value="TreeGrafter"/>
</dbReference>
<comment type="caution">
    <text evidence="2">The sequence shown here is derived from an EMBL/GenBank/DDBJ whole genome shotgun (WGS) entry which is preliminary data.</text>
</comment>